<dbReference type="SUPFAM" id="SSF144000">
    <property type="entry name" value="Oxysterol-binding protein-like"/>
    <property type="match status" value="1"/>
</dbReference>
<dbReference type="SMART" id="SM00233">
    <property type="entry name" value="PH"/>
    <property type="match status" value="1"/>
</dbReference>
<dbReference type="CDD" id="cd13286">
    <property type="entry name" value="PH_OPR5_ORP8"/>
    <property type="match status" value="1"/>
</dbReference>
<feature type="domain" description="PH" evidence="9">
    <location>
        <begin position="55"/>
        <end position="175"/>
    </location>
</feature>
<evidence type="ECO:0000256" key="5">
    <source>
        <dbReference type="RuleBase" id="RU003844"/>
    </source>
</evidence>
<proteinExistence type="inferred from homology"/>
<keyword evidence="4" id="KW-0446">Lipid-binding</keyword>
<dbReference type="FunFam" id="2.30.29.30:FF:000030">
    <property type="entry name" value="Oxysterol-binding protein"/>
    <property type="match status" value="1"/>
</dbReference>
<evidence type="ECO:0000259" key="9">
    <source>
        <dbReference type="PROSITE" id="PS50003"/>
    </source>
</evidence>
<dbReference type="STRING" id="70415.A0A5S6QNA9"/>
<dbReference type="FunFam" id="1.10.287.2720:FF:000002">
    <property type="entry name" value="Oxysterol-binding protein"/>
    <property type="match status" value="1"/>
</dbReference>
<organism evidence="10 11">
    <name type="scientific">Trichuris muris</name>
    <name type="common">Mouse whipworm</name>
    <dbReference type="NCBI Taxonomy" id="70415"/>
    <lineage>
        <taxon>Eukaryota</taxon>
        <taxon>Metazoa</taxon>
        <taxon>Ecdysozoa</taxon>
        <taxon>Nematoda</taxon>
        <taxon>Enoplea</taxon>
        <taxon>Dorylaimia</taxon>
        <taxon>Trichinellida</taxon>
        <taxon>Trichuridae</taxon>
        <taxon>Trichuris</taxon>
    </lineage>
</organism>
<accession>A0A5S6QNA9</accession>
<dbReference type="InterPro" id="IPR011993">
    <property type="entry name" value="PH-like_dom_sf"/>
</dbReference>
<evidence type="ECO:0000256" key="3">
    <source>
        <dbReference type="ARBA" id="ARBA00023055"/>
    </source>
</evidence>
<feature type="transmembrane region" description="Helical" evidence="8">
    <location>
        <begin position="730"/>
        <end position="750"/>
    </location>
</feature>
<keyword evidence="3 6" id="KW-0445">Lipid transport</keyword>
<keyword evidence="8" id="KW-0812">Transmembrane</keyword>
<keyword evidence="8" id="KW-0472">Membrane</keyword>
<feature type="compositionally biased region" description="Basic residues" evidence="7">
    <location>
        <begin position="23"/>
        <end position="32"/>
    </location>
</feature>
<evidence type="ECO:0000256" key="6">
    <source>
        <dbReference type="RuleBase" id="RU003845"/>
    </source>
</evidence>
<dbReference type="InterPro" id="IPR000648">
    <property type="entry name" value="Oxysterol-bd"/>
</dbReference>
<dbReference type="GO" id="GO:0016020">
    <property type="term" value="C:membrane"/>
    <property type="evidence" value="ECO:0007669"/>
    <property type="project" value="TreeGrafter"/>
</dbReference>
<dbReference type="GO" id="GO:0005829">
    <property type="term" value="C:cytosol"/>
    <property type="evidence" value="ECO:0007669"/>
    <property type="project" value="TreeGrafter"/>
</dbReference>
<dbReference type="Gene3D" id="3.30.70.3490">
    <property type="match status" value="1"/>
</dbReference>
<evidence type="ECO:0000256" key="7">
    <source>
        <dbReference type="SAM" id="MobiDB-lite"/>
    </source>
</evidence>
<sequence length="751" mass="85077">MKLSPLTELSDSGSVASSSASAGRRKVYKKRKQEYHQEKKRIAFELMQTLKDPTVVLIADWLKIRGTLRKWMRVFCVLKPGLFIVYKNQKTDKLGHWIGTVLLSTCELIERPSKKGGFCFKLYHAMDQSIWASRGPRGESFGAVTQPLPTSHLICRAPTEESGRCWMDGLELALKCNRLLLRTLNHQLTKEHSDLDDFANEEKDISDSLVTLENKSDLDDDTASELDEDVDKVIRETPYVCASPEVFGEFGGSEQVEEVAEENKSLLWALMKQVRPGMDLSKVVLPTFVLEPRSFLEKLADYYYHSDLLTAAIREDDPYKRVQLVLKFYLSGFYKKPKGLKKPYNPVLGEMFRCYWYNPETDSKTFYIAEQVSHHPPVSAFFVSNRKAGFNIAGTILAKSKFYGNSLSAILCGSAKITLLSRGESYLVTLPYAHCKGLLIGTLTFQLGGSVCITCDRTSYSAELEFKLRPFLGGTETINMVVGKIKLGKETLADISGRWDSAISLTDRETGETSLLWAPTGDVIQHRLQRFDVDLGHQNPFESQKLWMAVSEAIKESDQAKATEEKTKIEDDQRQRARELANMGEDYQPRMFELDSVSGQWLYKHADYRPWDSQNDVVQYEFNFAVKTQSHHRTPIVKTASLSSVQSPSFAIEASKEWSDEEESASEQSQEMEKSNLATLRLSSRTKKDGDKALQDAVTEIAKRLESIESKLDTLTRKSEERRVVLTDPFTVAVLLILSMFLILFASIHYA</sequence>
<dbReference type="Pfam" id="PF01237">
    <property type="entry name" value="Oxysterol_BP"/>
    <property type="match status" value="1"/>
</dbReference>
<dbReference type="FunFam" id="2.40.160.120:FF:000004">
    <property type="entry name" value="Oxysterol-binding protein"/>
    <property type="match status" value="1"/>
</dbReference>
<reference evidence="11" key="1">
    <citation type="submission" date="2019-12" db="UniProtKB">
        <authorList>
            <consortium name="WormBaseParasite"/>
        </authorList>
    </citation>
    <scope>IDENTIFICATION</scope>
</reference>
<comment type="similarity">
    <text evidence="1 5">Belongs to the OSBP family.</text>
</comment>
<keyword evidence="2 6" id="KW-0813">Transport</keyword>
<dbReference type="AlphaFoldDB" id="A0A5S6QNA9"/>
<evidence type="ECO:0000313" key="10">
    <source>
        <dbReference type="Proteomes" id="UP000046395"/>
    </source>
</evidence>
<dbReference type="GO" id="GO:0015485">
    <property type="term" value="F:cholesterol binding"/>
    <property type="evidence" value="ECO:0007669"/>
    <property type="project" value="TreeGrafter"/>
</dbReference>
<feature type="region of interest" description="Disordered" evidence="7">
    <location>
        <begin position="1"/>
        <end position="32"/>
    </location>
</feature>
<feature type="compositionally biased region" description="Low complexity" evidence="7">
    <location>
        <begin position="10"/>
        <end position="22"/>
    </location>
</feature>
<dbReference type="SUPFAM" id="SSF50729">
    <property type="entry name" value="PH domain-like"/>
    <property type="match status" value="1"/>
</dbReference>
<protein>
    <recommendedName>
        <fullName evidence="6">Oxysterol-binding protein</fullName>
    </recommendedName>
</protein>
<dbReference type="Gene3D" id="2.40.160.120">
    <property type="match status" value="1"/>
</dbReference>
<dbReference type="Proteomes" id="UP000046395">
    <property type="component" value="Unassembled WGS sequence"/>
</dbReference>
<dbReference type="Pfam" id="PF00169">
    <property type="entry name" value="PH"/>
    <property type="match status" value="1"/>
</dbReference>
<evidence type="ECO:0000256" key="1">
    <source>
        <dbReference type="ARBA" id="ARBA00008842"/>
    </source>
</evidence>
<evidence type="ECO:0000256" key="2">
    <source>
        <dbReference type="ARBA" id="ARBA00022448"/>
    </source>
</evidence>
<dbReference type="GO" id="GO:0006869">
    <property type="term" value="P:lipid transport"/>
    <property type="evidence" value="ECO:0007669"/>
    <property type="project" value="UniProtKB-KW"/>
</dbReference>
<dbReference type="GO" id="GO:0032541">
    <property type="term" value="C:cortical endoplasmic reticulum"/>
    <property type="evidence" value="ECO:0007669"/>
    <property type="project" value="TreeGrafter"/>
</dbReference>
<feature type="region of interest" description="Disordered" evidence="7">
    <location>
        <begin position="655"/>
        <end position="677"/>
    </location>
</feature>
<dbReference type="PROSITE" id="PS50003">
    <property type="entry name" value="PH_DOMAIN"/>
    <property type="match status" value="1"/>
</dbReference>
<dbReference type="PANTHER" id="PTHR10972:SF102">
    <property type="entry name" value="OXYSTEROL-BINDING PROTEIN"/>
    <property type="match status" value="1"/>
</dbReference>
<dbReference type="PROSITE" id="PS01013">
    <property type="entry name" value="OSBP"/>
    <property type="match status" value="1"/>
</dbReference>
<evidence type="ECO:0000256" key="8">
    <source>
        <dbReference type="SAM" id="Phobius"/>
    </source>
</evidence>
<dbReference type="Gene3D" id="1.10.287.2720">
    <property type="match status" value="1"/>
</dbReference>
<dbReference type="InterPro" id="IPR037239">
    <property type="entry name" value="OSBP_sf"/>
</dbReference>
<dbReference type="Gene3D" id="2.30.29.30">
    <property type="entry name" value="Pleckstrin-homology domain (PH domain)/Phosphotyrosine-binding domain (PTB)"/>
    <property type="match status" value="1"/>
</dbReference>
<dbReference type="InterPro" id="IPR001849">
    <property type="entry name" value="PH_domain"/>
</dbReference>
<evidence type="ECO:0000313" key="11">
    <source>
        <dbReference type="WBParaSite" id="TMUE_2000008673.1"/>
    </source>
</evidence>
<keyword evidence="10" id="KW-1185">Reference proteome</keyword>
<name>A0A5S6QNA9_TRIMR</name>
<dbReference type="WBParaSite" id="TMUE_2000008673.1">
    <property type="protein sequence ID" value="TMUE_2000008673.1"/>
    <property type="gene ID" value="WBGene00300355"/>
</dbReference>
<dbReference type="InterPro" id="IPR018494">
    <property type="entry name" value="Oxysterol-bd_CS"/>
</dbReference>
<keyword evidence="8" id="KW-1133">Transmembrane helix</keyword>
<evidence type="ECO:0000256" key="4">
    <source>
        <dbReference type="ARBA" id="ARBA00023121"/>
    </source>
</evidence>
<dbReference type="PANTHER" id="PTHR10972">
    <property type="entry name" value="OXYSTEROL-BINDING PROTEIN-RELATED"/>
    <property type="match status" value="1"/>
</dbReference>